<sequence>MFKGAVPHPYMTRQRPQTYFKIREALVATSTGQHSSDEVAEPEPGSQPHRASLGDLEAPSKWKKVYQPERAIPRSPRRMGPDSIGYTQRSCGVYAASNEGRYKVTWIPD</sequence>
<proteinExistence type="predicted"/>
<name>A0A914CL66_9BILA</name>
<evidence type="ECO:0000313" key="2">
    <source>
        <dbReference type="Proteomes" id="UP000887540"/>
    </source>
</evidence>
<dbReference type="WBParaSite" id="ACRNAN_scaffold11524.g7756.t1">
    <property type="protein sequence ID" value="ACRNAN_scaffold11524.g7756.t1"/>
    <property type="gene ID" value="ACRNAN_scaffold11524.g7756"/>
</dbReference>
<keyword evidence="2" id="KW-1185">Reference proteome</keyword>
<reference evidence="3" key="1">
    <citation type="submission" date="2022-11" db="UniProtKB">
        <authorList>
            <consortium name="WormBaseParasite"/>
        </authorList>
    </citation>
    <scope>IDENTIFICATION</scope>
</reference>
<protein>
    <submittedName>
        <fullName evidence="3">Uncharacterized protein</fullName>
    </submittedName>
</protein>
<dbReference type="AlphaFoldDB" id="A0A914CL66"/>
<evidence type="ECO:0000313" key="3">
    <source>
        <dbReference type="WBParaSite" id="ACRNAN_scaffold11524.g7756.t1"/>
    </source>
</evidence>
<evidence type="ECO:0000256" key="1">
    <source>
        <dbReference type="SAM" id="MobiDB-lite"/>
    </source>
</evidence>
<organism evidence="2 3">
    <name type="scientific">Acrobeloides nanus</name>
    <dbReference type="NCBI Taxonomy" id="290746"/>
    <lineage>
        <taxon>Eukaryota</taxon>
        <taxon>Metazoa</taxon>
        <taxon>Ecdysozoa</taxon>
        <taxon>Nematoda</taxon>
        <taxon>Chromadorea</taxon>
        <taxon>Rhabditida</taxon>
        <taxon>Tylenchina</taxon>
        <taxon>Cephalobomorpha</taxon>
        <taxon>Cephaloboidea</taxon>
        <taxon>Cephalobidae</taxon>
        <taxon>Acrobeloides</taxon>
    </lineage>
</organism>
<dbReference type="Proteomes" id="UP000887540">
    <property type="component" value="Unplaced"/>
</dbReference>
<feature type="region of interest" description="Disordered" evidence="1">
    <location>
        <begin position="26"/>
        <end position="87"/>
    </location>
</feature>
<accession>A0A914CL66</accession>